<comment type="caution">
    <text evidence="1">The sequence shown here is derived from an EMBL/GenBank/DDBJ whole genome shotgun (WGS) entry which is preliminary data.</text>
</comment>
<gene>
    <name evidence="1" type="ORF">IF1G_03017</name>
</gene>
<organism evidence="1 2">
    <name type="scientific">Cordyceps javanica</name>
    <dbReference type="NCBI Taxonomy" id="43265"/>
    <lineage>
        <taxon>Eukaryota</taxon>
        <taxon>Fungi</taxon>
        <taxon>Dikarya</taxon>
        <taxon>Ascomycota</taxon>
        <taxon>Pezizomycotina</taxon>
        <taxon>Sordariomycetes</taxon>
        <taxon>Hypocreomycetidae</taxon>
        <taxon>Hypocreales</taxon>
        <taxon>Cordycipitaceae</taxon>
        <taxon>Cordyceps</taxon>
    </lineage>
</organism>
<sequence length="137" mass="15143">MHHAAPRLRWAIISFFFSSCNIRPDLGGKRRDGELLERSSCLLSTLSCSCPIDHVVLFFSPFASSCSFVICAQQKNTTTHITEKRHVRTKALQVADHAAGHVARRIRQAATATPTCCVKGPFISCECCIISHPLQSM</sequence>
<dbReference type="PROSITE" id="PS51257">
    <property type="entry name" value="PROKAR_LIPOPROTEIN"/>
    <property type="match status" value="1"/>
</dbReference>
<dbReference type="AlphaFoldDB" id="A0A545VB17"/>
<proteinExistence type="predicted"/>
<evidence type="ECO:0000313" key="1">
    <source>
        <dbReference type="EMBL" id="TQV98937.1"/>
    </source>
</evidence>
<accession>A0A545VB17</accession>
<protein>
    <submittedName>
        <fullName evidence="1">Uncharacterized protein</fullName>
    </submittedName>
</protein>
<keyword evidence="2" id="KW-1185">Reference proteome</keyword>
<dbReference type="Proteomes" id="UP000315783">
    <property type="component" value="Unassembled WGS sequence"/>
</dbReference>
<reference evidence="1 2" key="1">
    <citation type="journal article" date="2019" name="Appl. Microbiol. Biotechnol.">
        <title>Genome sequence of Isaria javanica and comparative genome analysis insights into family S53 peptidase evolution in fungal entomopathogens.</title>
        <authorList>
            <person name="Lin R."/>
            <person name="Zhang X."/>
            <person name="Xin B."/>
            <person name="Zou M."/>
            <person name="Gao Y."/>
            <person name="Qin F."/>
            <person name="Hu Q."/>
            <person name="Xie B."/>
            <person name="Cheng X."/>
        </authorList>
    </citation>
    <scope>NUCLEOTIDE SEQUENCE [LARGE SCALE GENOMIC DNA]</scope>
    <source>
        <strain evidence="1 2">IJ1G</strain>
    </source>
</reference>
<name>A0A545VB17_9HYPO</name>
<dbReference type="EMBL" id="SPUK01000003">
    <property type="protein sequence ID" value="TQV98937.1"/>
    <property type="molecule type" value="Genomic_DNA"/>
</dbReference>
<evidence type="ECO:0000313" key="2">
    <source>
        <dbReference type="Proteomes" id="UP000315783"/>
    </source>
</evidence>